<dbReference type="EMBL" id="HE612865">
    <property type="protein sequence ID" value="CCE65052.1"/>
    <property type="molecule type" value="Genomic_DNA"/>
</dbReference>
<reference evidence="3 4" key="1">
    <citation type="journal article" date="2011" name="Proc. Natl. Acad. Sci. U.S.A.">
        <title>Evolutionary erosion of yeast sex chromosomes by mating-type switching accidents.</title>
        <authorList>
            <person name="Gordon J.L."/>
            <person name="Armisen D."/>
            <person name="Proux-Wera E."/>
            <person name="Oheigeartaigh S.S."/>
            <person name="Byrne K.P."/>
            <person name="Wolfe K.H."/>
        </authorList>
    </citation>
    <scope>NUCLEOTIDE SEQUENCE [LARGE SCALE GENOMIC DNA]</scope>
    <source>
        <strain evidence="4">ATCC 24235 / CBS 4417 / NBRC 1672 / NRRL Y-8282 / UCD 70-5</strain>
    </source>
</reference>
<feature type="compositionally biased region" description="Low complexity" evidence="1">
    <location>
        <begin position="1"/>
        <end position="12"/>
    </location>
</feature>
<organism evidence="3 4">
    <name type="scientific">Tetrapisispora phaffii (strain ATCC 24235 / CBS 4417 / NBRC 1672 / NRRL Y-8282 / UCD 70-5)</name>
    <name type="common">Yeast</name>
    <name type="synonym">Fabospora phaffii</name>
    <dbReference type="NCBI Taxonomy" id="1071381"/>
    <lineage>
        <taxon>Eukaryota</taxon>
        <taxon>Fungi</taxon>
        <taxon>Dikarya</taxon>
        <taxon>Ascomycota</taxon>
        <taxon>Saccharomycotina</taxon>
        <taxon>Saccharomycetes</taxon>
        <taxon>Saccharomycetales</taxon>
        <taxon>Saccharomycetaceae</taxon>
        <taxon>Tetrapisispora</taxon>
    </lineage>
</organism>
<name>G8BYW0_TETPH</name>
<dbReference type="eggNOG" id="ENOG502S1E3">
    <property type="taxonomic scope" value="Eukaryota"/>
</dbReference>
<proteinExistence type="predicted"/>
<dbReference type="AlphaFoldDB" id="G8BYW0"/>
<evidence type="ECO:0000259" key="2">
    <source>
        <dbReference type="Pfam" id="PF10453"/>
    </source>
</evidence>
<evidence type="ECO:0000256" key="1">
    <source>
        <dbReference type="SAM" id="MobiDB-lite"/>
    </source>
</evidence>
<dbReference type="HOGENOM" id="CLU_614203_0_0_1"/>
<gene>
    <name evidence="3" type="primary">TPHA0J02320</name>
    <name evidence="3" type="ordered locus">TPHA_0J02320</name>
</gene>
<keyword evidence="4" id="KW-1185">Reference proteome</keyword>
<evidence type="ECO:0000313" key="4">
    <source>
        <dbReference type="Proteomes" id="UP000005666"/>
    </source>
</evidence>
<feature type="region of interest" description="Disordered" evidence="1">
    <location>
        <begin position="220"/>
        <end position="271"/>
    </location>
</feature>
<accession>G8BYW0</accession>
<evidence type="ECO:0000313" key="3">
    <source>
        <dbReference type="EMBL" id="CCE65052.1"/>
    </source>
</evidence>
<protein>
    <recommendedName>
        <fullName evidence="2">FMR1-interacting protein 1 conserved domain-containing protein</fullName>
    </recommendedName>
</protein>
<feature type="compositionally biased region" description="Polar residues" evidence="1">
    <location>
        <begin position="411"/>
        <end position="426"/>
    </location>
</feature>
<feature type="region of interest" description="Disordered" evidence="1">
    <location>
        <begin position="1"/>
        <end position="71"/>
    </location>
</feature>
<dbReference type="InterPro" id="IPR019496">
    <property type="entry name" value="NUFIP1_cons_dom"/>
</dbReference>
<dbReference type="GeneID" id="11533233"/>
<dbReference type="Gene3D" id="6.10.250.1790">
    <property type="match status" value="1"/>
</dbReference>
<dbReference type="STRING" id="1071381.G8BYW0"/>
<feature type="compositionally biased region" description="Acidic residues" evidence="1">
    <location>
        <begin position="230"/>
        <end position="251"/>
    </location>
</feature>
<sequence length="446" mass="50898">MSYNPYNNFDNNNIRRELPKPTSSGVLGGNGNYESSNRDSYNNSNYMTNNYHQNIRGHTIPNNNNSNNNFSPYQATSNMTQTEYNYQQNLYAQNGPMLYNQQWTNQLNHPPPGAYFGANTGNPSNAYARGYYGKGSSPIYPTVPVSNSSGDSIGQKRTCEFEREVEINKKRTECIDATEKLTETVVKAIELNAAVLHQKSIIEEQEQNIPRLIPFKESNSVNATNKSDTNEVESSEADDNSSSDSSADELSSEDKAKPILDDSDVEADTENNKIVTVPGTNISLITDEDIEKWKKERRKMWLLKISNNKEKHIEDMGIKAEDLKGSNSIFKETKKNKEFIQKINNQVTRTNPKSNLNMKIIQREMLKENSKILDFIKELGDAHLLDYELTESEKLQLFGSVNDQKNRRNDFNWNKGRNSFKNNNQKSPRDAKPRSAKYAKNNEYLF</sequence>
<feature type="compositionally biased region" description="Low complexity" evidence="1">
    <location>
        <begin position="32"/>
        <end position="54"/>
    </location>
</feature>
<feature type="domain" description="FMR1-interacting protein 1 conserved" evidence="2">
    <location>
        <begin position="271"/>
        <end position="321"/>
    </location>
</feature>
<dbReference type="KEGG" id="tpf:TPHA_0J02320"/>
<dbReference type="Pfam" id="PF10453">
    <property type="entry name" value="NUFIP1"/>
    <property type="match status" value="1"/>
</dbReference>
<dbReference type="RefSeq" id="XP_003687486.1">
    <property type="nucleotide sequence ID" value="XM_003687438.1"/>
</dbReference>
<feature type="region of interest" description="Disordered" evidence="1">
    <location>
        <begin position="406"/>
        <end position="438"/>
    </location>
</feature>
<dbReference type="OrthoDB" id="273070at2759"/>
<dbReference type="Proteomes" id="UP000005666">
    <property type="component" value="Chromosome 10"/>
</dbReference>